<gene>
    <name evidence="2" type="ORF">AFUS01_LOCUS16166</name>
</gene>
<protein>
    <submittedName>
        <fullName evidence="2">Uncharacterized protein</fullName>
    </submittedName>
</protein>
<organism evidence="2 3">
    <name type="scientific">Allacma fusca</name>
    <dbReference type="NCBI Taxonomy" id="39272"/>
    <lineage>
        <taxon>Eukaryota</taxon>
        <taxon>Metazoa</taxon>
        <taxon>Ecdysozoa</taxon>
        <taxon>Arthropoda</taxon>
        <taxon>Hexapoda</taxon>
        <taxon>Collembola</taxon>
        <taxon>Symphypleona</taxon>
        <taxon>Sminthuridae</taxon>
        <taxon>Allacma</taxon>
    </lineage>
</organism>
<dbReference type="EMBL" id="CAJVCH010146888">
    <property type="protein sequence ID" value="CAG7727316.1"/>
    <property type="molecule type" value="Genomic_DNA"/>
</dbReference>
<comment type="caution">
    <text evidence="2">The sequence shown here is derived from an EMBL/GenBank/DDBJ whole genome shotgun (WGS) entry which is preliminary data.</text>
</comment>
<feature type="transmembrane region" description="Helical" evidence="1">
    <location>
        <begin position="7"/>
        <end position="30"/>
    </location>
</feature>
<dbReference type="AlphaFoldDB" id="A0A8J2KLA1"/>
<evidence type="ECO:0000313" key="2">
    <source>
        <dbReference type="EMBL" id="CAG7727316.1"/>
    </source>
</evidence>
<evidence type="ECO:0000313" key="3">
    <source>
        <dbReference type="Proteomes" id="UP000708208"/>
    </source>
</evidence>
<dbReference type="Proteomes" id="UP000708208">
    <property type="component" value="Unassembled WGS sequence"/>
</dbReference>
<accession>A0A8J2KLA1</accession>
<reference evidence="2" key="1">
    <citation type="submission" date="2021-06" db="EMBL/GenBank/DDBJ databases">
        <authorList>
            <person name="Hodson N. C."/>
            <person name="Mongue J. A."/>
            <person name="Jaron S. K."/>
        </authorList>
    </citation>
    <scope>NUCLEOTIDE SEQUENCE</scope>
</reference>
<keyword evidence="3" id="KW-1185">Reference proteome</keyword>
<sequence>MVENYKIGGFGVILSVLIGVILTGVQTSGVGHAARVLELSERFLEVRKDGVWLVKVKVLFILYEIRALINSGTCISR</sequence>
<keyword evidence="1" id="KW-0472">Membrane</keyword>
<keyword evidence="1" id="KW-1133">Transmembrane helix</keyword>
<name>A0A8J2KLA1_9HEXA</name>
<evidence type="ECO:0000256" key="1">
    <source>
        <dbReference type="SAM" id="Phobius"/>
    </source>
</evidence>
<keyword evidence="1" id="KW-0812">Transmembrane</keyword>
<proteinExistence type="predicted"/>